<protein>
    <submittedName>
        <fullName evidence="2">Uncharacterized protein</fullName>
    </submittedName>
</protein>
<sequence>MKHATTVLILESLATIVIILGPGALAIPTPAAAAPSYQCIVTQSKCPALCAGPGGLAQNCKSSH</sequence>
<dbReference type="Proteomes" id="UP001321749">
    <property type="component" value="Unassembled WGS sequence"/>
</dbReference>
<name>A0AAV9HFJ6_9PEZI</name>
<feature type="signal peptide" evidence="1">
    <location>
        <begin position="1"/>
        <end position="26"/>
    </location>
</feature>
<dbReference type="AlphaFoldDB" id="A0AAV9HFJ6"/>
<evidence type="ECO:0000256" key="1">
    <source>
        <dbReference type="SAM" id="SignalP"/>
    </source>
</evidence>
<feature type="chain" id="PRO_5043552651" evidence="1">
    <location>
        <begin position="27"/>
        <end position="64"/>
    </location>
</feature>
<gene>
    <name evidence="2" type="ORF">QBC42DRAFT_290287</name>
</gene>
<feature type="non-terminal residue" evidence="2">
    <location>
        <position position="64"/>
    </location>
</feature>
<comment type="caution">
    <text evidence="2">The sequence shown here is derived from an EMBL/GenBank/DDBJ whole genome shotgun (WGS) entry which is preliminary data.</text>
</comment>
<reference evidence="2" key="2">
    <citation type="submission" date="2023-06" db="EMBL/GenBank/DDBJ databases">
        <authorList>
            <consortium name="Lawrence Berkeley National Laboratory"/>
            <person name="Mondo S.J."/>
            <person name="Hensen N."/>
            <person name="Bonometti L."/>
            <person name="Westerberg I."/>
            <person name="Brannstrom I.O."/>
            <person name="Guillou S."/>
            <person name="Cros-Aarteil S."/>
            <person name="Calhoun S."/>
            <person name="Haridas S."/>
            <person name="Kuo A."/>
            <person name="Pangilinan J."/>
            <person name="Riley R."/>
            <person name="Labutti K."/>
            <person name="Andreopoulos B."/>
            <person name="Lipzen A."/>
            <person name="Chen C."/>
            <person name="Yanf M."/>
            <person name="Daum C."/>
            <person name="Ng V."/>
            <person name="Clum A."/>
            <person name="Steindorff A."/>
            <person name="Ohm R."/>
            <person name="Martin F."/>
            <person name="Silar P."/>
            <person name="Natvig D."/>
            <person name="Lalanne C."/>
            <person name="Gautier V."/>
            <person name="Ament-Velasquez S.L."/>
            <person name="Kruys A."/>
            <person name="Hutchinson M.I."/>
            <person name="Powell A.J."/>
            <person name="Barry K."/>
            <person name="Miller A.N."/>
            <person name="Grigoriev I.V."/>
            <person name="Debuchy R."/>
            <person name="Gladieux P."/>
            <person name="Thoren M.H."/>
            <person name="Johannesson H."/>
        </authorList>
    </citation>
    <scope>NUCLEOTIDE SEQUENCE</scope>
    <source>
        <strain evidence="2">PSN324</strain>
    </source>
</reference>
<keyword evidence="3" id="KW-1185">Reference proteome</keyword>
<evidence type="ECO:0000313" key="3">
    <source>
        <dbReference type="Proteomes" id="UP001321749"/>
    </source>
</evidence>
<keyword evidence="1" id="KW-0732">Signal</keyword>
<proteinExistence type="predicted"/>
<reference evidence="2" key="1">
    <citation type="journal article" date="2023" name="Mol. Phylogenet. Evol.">
        <title>Genome-scale phylogeny and comparative genomics of the fungal order Sordariales.</title>
        <authorList>
            <person name="Hensen N."/>
            <person name="Bonometti L."/>
            <person name="Westerberg I."/>
            <person name="Brannstrom I.O."/>
            <person name="Guillou S."/>
            <person name="Cros-Aarteil S."/>
            <person name="Calhoun S."/>
            <person name="Haridas S."/>
            <person name="Kuo A."/>
            <person name="Mondo S."/>
            <person name="Pangilinan J."/>
            <person name="Riley R."/>
            <person name="LaButti K."/>
            <person name="Andreopoulos B."/>
            <person name="Lipzen A."/>
            <person name="Chen C."/>
            <person name="Yan M."/>
            <person name="Daum C."/>
            <person name="Ng V."/>
            <person name="Clum A."/>
            <person name="Steindorff A."/>
            <person name="Ohm R.A."/>
            <person name="Martin F."/>
            <person name="Silar P."/>
            <person name="Natvig D.O."/>
            <person name="Lalanne C."/>
            <person name="Gautier V."/>
            <person name="Ament-Velasquez S.L."/>
            <person name="Kruys A."/>
            <person name="Hutchinson M.I."/>
            <person name="Powell A.J."/>
            <person name="Barry K."/>
            <person name="Miller A.N."/>
            <person name="Grigoriev I.V."/>
            <person name="Debuchy R."/>
            <person name="Gladieux P."/>
            <person name="Hiltunen Thoren M."/>
            <person name="Johannesson H."/>
        </authorList>
    </citation>
    <scope>NUCLEOTIDE SEQUENCE</scope>
    <source>
        <strain evidence="2">PSN324</strain>
    </source>
</reference>
<accession>A0AAV9HFJ6</accession>
<evidence type="ECO:0000313" key="2">
    <source>
        <dbReference type="EMBL" id="KAK4458671.1"/>
    </source>
</evidence>
<dbReference type="EMBL" id="MU865060">
    <property type="protein sequence ID" value="KAK4458671.1"/>
    <property type="molecule type" value="Genomic_DNA"/>
</dbReference>
<organism evidence="2 3">
    <name type="scientific">Cladorrhinum samala</name>
    <dbReference type="NCBI Taxonomy" id="585594"/>
    <lineage>
        <taxon>Eukaryota</taxon>
        <taxon>Fungi</taxon>
        <taxon>Dikarya</taxon>
        <taxon>Ascomycota</taxon>
        <taxon>Pezizomycotina</taxon>
        <taxon>Sordariomycetes</taxon>
        <taxon>Sordariomycetidae</taxon>
        <taxon>Sordariales</taxon>
        <taxon>Podosporaceae</taxon>
        <taxon>Cladorrhinum</taxon>
    </lineage>
</organism>